<evidence type="ECO:0000313" key="2">
    <source>
        <dbReference type="Proteomes" id="UP001498398"/>
    </source>
</evidence>
<gene>
    <name evidence="1" type="ORF">VKT23_017079</name>
</gene>
<keyword evidence="2" id="KW-1185">Reference proteome</keyword>
<comment type="caution">
    <text evidence="1">The sequence shown here is derived from an EMBL/GenBank/DDBJ whole genome shotgun (WGS) entry which is preliminary data.</text>
</comment>
<name>A0ABR1IT89_9AGAR</name>
<reference evidence="1 2" key="1">
    <citation type="submission" date="2024-01" db="EMBL/GenBank/DDBJ databases">
        <title>A draft genome for the cacao thread blight pathogen Marasmiellus scandens.</title>
        <authorList>
            <person name="Baruah I.K."/>
            <person name="Leung J."/>
            <person name="Bukari Y."/>
            <person name="Amoako-Attah I."/>
            <person name="Meinhardt L.W."/>
            <person name="Bailey B.A."/>
            <person name="Cohen S.P."/>
        </authorList>
    </citation>
    <scope>NUCLEOTIDE SEQUENCE [LARGE SCALE GENOMIC DNA]</scope>
    <source>
        <strain evidence="1 2">GH-19</strain>
    </source>
</reference>
<evidence type="ECO:0000313" key="1">
    <source>
        <dbReference type="EMBL" id="KAK7440441.1"/>
    </source>
</evidence>
<proteinExistence type="predicted"/>
<accession>A0ABR1IT89</accession>
<protein>
    <submittedName>
        <fullName evidence="1">Uncharacterized protein</fullName>
    </submittedName>
</protein>
<sequence length="129" mass="14762">MAEFTDSPIRTEIKEKCTLNHPRDHGKIFEFDMLIVSGTQACVPVSIFARFESLVESTRGDLFKVESGGQYYDVPADLDLYQTRDGTEVSDITPDNAVQILVQLTRLPTKNWVIYYGKGEKWIQRTKKN</sequence>
<dbReference type="EMBL" id="JBANRG010000068">
    <property type="protein sequence ID" value="KAK7440441.1"/>
    <property type="molecule type" value="Genomic_DNA"/>
</dbReference>
<organism evidence="1 2">
    <name type="scientific">Marasmiellus scandens</name>
    <dbReference type="NCBI Taxonomy" id="2682957"/>
    <lineage>
        <taxon>Eukaryota</taxon>
        <taxon>Fungi</taxon>
        <taxon>Dikarya</taxon>
        <taxon>Basidiomycota</taxon>
        <taxon>Agaricomycotina</taxon>
        <taxon>Agaricomycetes</taxon>
        <taxon>Agaricomycetidae</taxon>
        <taxon>Agaricales</taxon>
        <taxon>Marasmiineae</taxon>
        <taxon>Omphalotaceae</taxon>
        <taxon>Marasmiellus</taxon>
    </lineage>
</organism>
<dbReference type="Proteomes" id="UP001498398">
    <property type="component" value="Unassembled WGS sequence"/>
</dbReference>